<protein>
    <submittedName>
        <fullName evidence="1">Uncharacterized protein</fullName>
    </submittedName>
</protein>
<dbReference type="AlphaFoldDB" id="A0AAP2RCJ0"/>
<dbReference type="Proteomes" id="UP001320159">
    <property type="component" value="Unassembled WGS sequence"/>
</dbReference>
<accession>A0AAP2RCJ0</accession>
<comment type="caution">
    <text evidence="1">The sequence shown here is derived from an EMBL/GenBank/DDBJ whole genome shotgun (WGS) entry which is preliminary data.</text>
</comment>
<keyword evidence="2" id="KW-1185">Reference proteome</keyword>
<gene>
    <name evidence="1" type="ORF">CUJ83_05055</name>
</gene>
<dbReference type="EMBL" id="PGCK01000003">
    <property type="protein sequence ID" value="MCD1294366.1"/>
    <property type="molecule type" value="Genomic_DNA"/>
</dbReference>
<evidence type="ECO:0000313" key="1">
    <source>
        <dbReference type="EMBL" id="MCD1294366.1"/>
    </source>
</evidence>
<evidence type="ECO:0000313" key="2">
    <source>
        <dbReference type="Proteomes" id="UP001320159"/>
    </source>
</evidence>
<name>A0AAP2RCJ0_9EURY</name>
<reference evidence="1 2" key="1">
    <citation type="submission" date="2017-11" db="EMBL/GenBank/DDBJ databases">
        <title>Isolation and Characterization of Family Methanocellaceae Species from Potential Methane Hydrate Area Offshore Southwestern Taiwan.</title>
        <authorList>
            <person name="Zhang W.-L."/>
            <person name="Chen W.-C."/>
            <person name="Lai M.-C."/>
            <person name="Chen S.-C."/>
        </authorList>
    </citation>
    <scope>NUCLEOTIDE SEQUENCE [LARGE SCALE GENOMIC DNA]</scope>
    <source>
        <strain evidence="1 2">CWC-04</strain>
    </source>
</reference>
<proteinExistence type="predicted"/>
<organism evidence="1 2">
    <name type="scientific">Methanooceanicella nereidis</name>
    <dbReference type="NCBI Taxonomy" id="2052831"/>
    <lineage>
        <taxon>Archaea</taxon>
        <taxon>Methanobacteriati</taxon>
        <taxon>Methanobacteriota</taxon>
        <taxon>Stenosarchaea group</taxon>
        <taxon>Methanomicrobia</taxon>
        <taxon>Methanocellales</taxon>
        <taxon>Methanocellaceae</taxon>
        <taxon>Methanooceanicella</taxon>
    </lineage>
</organism>
<sequence length="110" mass="11946">MTYAEKRTDVSTFQNMAALGLALLIDFTDAVPSELLFAVGLIPVPIALEGGISVVQAAFLTHLDVPVAKALTMTGVDLIPFIDIIPWCTLAVLDKRFNLKIPYLTGMFNH</sequence>